<organism evidence="4">
    <name type="scientific">Rhodnius prolixus</name>
    <name type="common">Triatomid bug</name>
    <dbReference type="NCBI Taxonomy" id="13249"/>
    <lineage>
        <taxon>Eukaryota</taxon>
        <taxon>Metazoa</taxon>
        <taxon>Ecdysozoa</taxon>
        <taxon>Arthropoda</taxon>
        <taxon>Hexapoda</taxon>
        <taxon>Insecta</taxon>
        <taxon>Pterygota</taxon>
        <taxon>Neoptera</taxon>
        <taxon>Paraneoptera</taxon>
        <taxon>Hemiptera</taxon>
        <taxon>Heteroptera</taxon>
        <taxon>Panheteroptera</taxon>
        <taxon>Cimicomorpha</taxon>
        <taxon>Reduviidae</taxon>
        <taxon>Triatominae</taxon>
        <taxon>Rhodnius</taxon>
    </lineage>
</organism>
<dbReference type="InterPro" id="IPR044288">
    <property type="entry name" value="ZNF598/HEL2"/>
</dbReference>
<dbReference type="InterPro" id="IPR059042">
    <property type="entry name" value="Znf_C2H2_ZNF598"/>
</dbReference>
<dbReference type="GO" id="GO:0016567">
    <property type="term" value="P:protein ubiquitination"/>
    <property type="evidence" value="ECO:0007669"/>
    <property type="project" value="TreeGrafter"/>
</dbReference>
<keyword evidence="1" id="KW-0479">Metal-binding</keyword>
<dbReference type="GO" id="GO:0043022">
    <property type="term" value="F:ribosome binding"/>
    <property type="evidence" value="ECO:0007669"/>
    <property type="project" value="TreeGrafter"/>
</dbReference>
<evidence type="ECO:0000256" key="1">
    <source>
        <dbReference type="PROSITE-ProRule" id="PRU00042"/>
    </source>
</evidence>
<dbReference type="PROSITE" id="PS50157">
    <property type="entry name" value="ZINC_FINGER_C2H2_2"/>
    <property type="match status" value="1"/>
</dbReference>
<name>R4G7X6_RHOPR</name>
<accession>R4G7X6</accession>
<dbReference type="GO" id="GO:0061630">
    <property type="term" value="F:ubiquitin protein ligase activity"/>
    <property type="evidence" value="ECO:0007669"/>
    <property type="project" value="InterPro"/>
</dbReference>
<dbReference type="Pfam" id="PF23202">
    <property type="entry name" value="PAH_ZNF598"/>
    <property type="match status" value="1"/>
</dbReference>
<feature type="compositionally biased region" description="Polar residues" evidence="2">
    <location>
        <begin position="541"/>
        <end position="550"/>
    </location>
</feature>
<feature type="domain" description="C2H2-type" evidence="3">
    <location>
        <begin position="54"/>
        <end position="77"/>
    </location>
</feature>
<dbReference type="PANTHER" id="PTHR22938">
    <property type="entry name" value="ZINC FINGER PROTEIN 598"/>
    <property type="match status" value="1"/>
</dbReference>
<feature type="compositionally biased region" description="Low complexity" evidence="2">
    <location>
        <begin position="551"/>
        <end position="561"/>
    </location>
</feature>
<dbReference type="GO" id="GO:0016874">
    <property type="term" value="F:ligase activity"/>
    <property type="evidence" value="ECO:0007669"/>
    <property type="project" value="UniProtKB-KW"/>
</dbReference>
<feature type="compositionally biased region" description="Polar residues" evidence="2">
    <location>
        <begin position="443"/>
        <end position="454"/>
    </location>
</feature>
<dbReference type="Pfam" id="PF23230">
    <property type="entry name" value="zf-C2H2_13"/>
    <property type="match status" value="1"/>
</dbReference>
<evidence type="ECO:0000313" key="4">
    <source>
        <dbReference type="EMBL" id="JAA75553.1"/>
    </source>
</evidence>
<proteinExistence type="evidence at transcript level"/>
<dbReference type="AlphaFoldDB" id="R4G7X6"/>
<keyword evidence="1" id="KW-0862">Zinc</keyword>
<feature type="compositionally biased region" description="Basic and acidic residues" evidence="2">
    <location>
        <begin position="583"/>
        <end position="620"/>
    </location>
</feature>
<dbReference type="EMBL" id="GAHY01001957">
    <property type="protein sequence ID" value="JAA75553.1"/>
    <property type="molecule type" value="mRNA"/>
</dbReference>
<dbReference type="PANTHER" id="PTHR22938:SF0">
    <property type="entry name" value="E3 UBIQUITIN-PROTEIN LIGASE ZNF598"/>
    <property type="match status" value="1"/>
</dbReference>
<keyword evidence="4" id="KW-0436">Ligase</keyword>
<dbReference type="GO" id="GO:0008270">
    <property type="term" value="F:zinc ion binding"/>
    <property type="evidence" value="ECO:0007669"/>
    <property type="project" value="UniProtKB-KW"/>
</dbReference>
<dbReference type="SMART" id="SM00355">
    <property type="entry name" value="ZnF_C2H2"/>
    <property type="match status" value="5"/>
</dbReference>
<feature type="region of interest" description="Disordered" evidence="2">
    <location>
        <begin position="407"/>
        <end position="454"/>
    </location>
</feature>
<dbReference type="Gene3D" id="3.30.160.60">
    <property type="entry name" value="Classic Zinc Finger"/>
    <property type="match status" value="1"/>
</dbReference>
<dbReference type="InterPro" id="IPR013087">
    <property type="entry name" value="Znf_C2H2_type"/>
</dbReference>
<evidence type="ECO:0000256" key="2">
    <source>
        <dbReference type="SAM" id="MobiDB-lite"/>
    </source>
</evidence>
<dbReference type="InterPro" id="IPR056437">
    <property type="entry name" value="Znf-C2H2_ZNF598/HEL2"/>
</dbReference>
<dbReference type="GO" id="GO:0072344">
    <property type="term" value="P:rescue of stalled ribosome"/>
    <property type="evidence" value="ECO:0007669"/>
    <property type="project" value="InterPro"/>
</dbReference>
<dbReference type="PROSITE" id="PS00028">
    <property type="entry name" value="ZINC_FINGER_C2H2_1"/>
    <property type="match status" value="2"/>
</dbReference>
<evidence type="ECO:0000259" key="3">
    <source>
        <dbReference type="PROSITE" id="PS50157"/>
    </source>
</evidence>
<feature type="compositionally biased region" description="Polar residues" evidence="2">
    <location>
        <begin position="411"/>
        <end position="424"/>
    </location>
</feature>
<dbReference type="InterPro" id="IPR057634">
    <property type="entry name" value="PAH_ZNF598/HEL2"/>
</dbReference>
<sequence length="849" mass="93950">MSYLQARKCPKVIFTKNVRPFNLIKNDDYLTDYKFKISFETQEEASAFEVLLAHECPKCKKIFSSFTQLRDHVRRTHFLNYCDLCVENLKILSRERRCYTRQELATHRRIGDSDDRSHRGHPLCEFCDTRYMDNDELYRHLRRDHLYCHFCDADGLHQYYNTYDFLREHFRNEHYLCEEGDCYNEKFTAVFRTDIDLKAHKTSAHGKGLGKVGLKQARTLDIPFTLAPRPRPIPRRTYREEDVDAGAVGGALLEESVSADRSTTFAQLNTDCIEEFPSLGGIPASSVGNLTAAPTAGRNTASRIMRRGCGTLCEDDFPALGPETTQVSLKVNYERPANLQKQPPSTIQTSRPSSTNVSIQVNHPRFITTVTSHNTYNYHFPALDSGISLASQGATSTSVLWTSKKLLDNKPSPTSHQRPVTTAGASGHDPPPGLEAYPALTPASKSKTTVQSGNQTQLVSAQVLSASSSTDCEQPPLLSSSKTKKKKSKSKNANAVTNTEVPAKDPEGNSKKKSNNQEAKCSGDTSSTPSTLSKKKAKGNSVDSSNEIKTNNNVNSCNNNNRKVLKSPKLENVKANQINNSNRKKDDSTKTVQVKEKSSSDFGVEKKKEKGKSQSEKSVVEPDAFPALGSSGVPPGFEPKWQIKRPPPGLEKASGLLVSVPTTPSAPPGFNPLNGFPPLGPSVETAKAEYLTPPNFARRNSALVTKMAAALGPDSFELFKQVSFAFRSGNMPPLEYFSTCRKIMGPNTFSELFPELLALLPDIGKQQELWTVYESETGKDQNIRPTSSTKKKGGTVNNVLPLEVCATCYQVVMSSDLKSHLAFHALDNHFPALDSQNTTYNSNAWVQHK</sequence>
<reference evidence="4" key="1">
    <citation type="submission" date="2013-04" db="EMBL/GenBank/DDBJ databases">
        <title>An insight into the transcriptome of the digestive tract of the blood sucking bug, Rhodnius prolixus.</title>
        <authorList>
            <person name="Ribeiro J.M.C."/>
            <person name="Genta F.A."/>
            <person name="Sorgine M.H.F."/>
            <person name="Paiva-Silva G.O."/>
            <person name="Majerowicz D."/>
            <person name="Medeiros M."/>
            <person name="Koerich L."/>
            <person name="Terra W.R."/>
            <person name="Ferreira C."/>
            <person name="Pimentel A.C."/>
            <person name="Bisch P.M."/>
            <person name="Diniz M.M.P."/>
            <person name="Nascimento R."/>
            <person name="Salmon D."/>
            <person name="Silber A.M."/>
            <person name="Alves M."/>
            <person name="Oliveira M.F."/>
            <person name="Gondim K.C."/>
            <person name="Silva Neto M.A.C."/>
            <person name="Atella G.C."/>
            <person name="Araujo H."/>
            <person name="Dias F.S."/>
            <person name="Polycarpo C.R."/>
            <person name="Fampa P."/>
            <person name="Melo A.C."/>
            <person name="Tanaka A.S."/>
            <person name="Balczun C."/>
            <person name="Oliveira J.H.M."/>
            <person name="Goncalves R."/>
            <person name="Lazoski C."/>
            <person name="Pereira M.A."/>
            <person name="Rivera-Pomar R."/>
            <person name="Diambra L."/>
            <person name="Schaub G.A."/>
            <person name="Garcia E.S."/>
            <person name="Azambuja P."/>
            <person name="Braz G.R.C."/>
            <person name="Oliveira P.L."/>
        </authorList>
    </citation>
    <scope>NUCLEOTIDE SEQUENCE</scope>
</reference>
<protein>
    <submittedName>
        <fullName evidence="4">Putative e3 ubiquitin ligase</fullName>
    </submittedName>
</protein>
<feature type="region of interest" description="Disordered" evidence="2">
    <location>
        <begin position="466"/>
        <end position="636"/>
    </location>
</feature>
<dbReference type="Pfam" id="PF23208">
    <property type="entry name" value="zf_C2H2_ZNF598"/>
    <property type="match status" value="1"/>
</dbReference>
<keyword evidence="1" id="KW-0863">Zinc-finger</keyword>